<accession>A0A3B0S984</accession>
<dbReference type="EMBL" id="UOEF01000127">
    <property type="protein sequence ID" value="VAV91655.1"/>
    <property type="molecule type" value="Genomic_DNA"/>
</dbReference>
<organism evidence="2">
    <name type="scientific">hydrothermal vent metagenome</name>
    <dbReference type="NCBI Taxonomy" id="652676"/>
    <lineage>
        <taxon>unclassified sequences</taxon>
        <taxon>metagenomes</taxon>
        <taxon>ecological metagenomes</taxon>
    </lineage>
</organism>
<name>A0A3B0S984_9ZZZZ</name>
<dbReference type="Pfam" id="PF13899">
    <property type="entry name" value="Thioredoxin_7"/>
    <property type="match status" value="1"/>
</dbReference>
<dbReference type="AlphaFoldDB" id="A0A3B0S984"/>
<feature type="compositionally biased region" description="Basic and acidic residues" evidence="1">
    <location>
        <begin position="44"/>
        <end position="57"/>
    </location>
</feature>
<gene>
    <name evidence="2" type="ORF">MNBD_ALPHA04-1988</name>
</gene>
<evidence type="ECO:0008006" key="3">
    <source>
        <dbReference type="Google" id="ProtNLM"/>
    </source>
</evidence>
<sequence>MKPKTISAILMFVTLFACSAPQEITAATETKPAAESEVGLGADDSAKDNETKGTEHPEVKAFDKGRDAEADVDAALLRAKENGKRIILVMGANWCHDSRGLAGWLAQPRFAEMLKDKYEIVYIDIGKPQKGKGRNLEIAERFGVKKVKNTPVVLMLSSQGLLLNNAKDARSWRNAASREEDEIFDYFNRFSPEPQT</sequence>
<dbReference type="Gene3D" id="3.40.30.10">
    <property type="entry name" value="Glutaredoxin"/>
    <property type="match status" value="1"/>
</dbReference>
<reference evidence="2" key="1">
    <citation type="submission" date="2018-06" db="EMBL/GenBank/DDBJ databases">
        <authorList>
            <person name="Zhirakovskaya E."/>
        </authorList>
    </citation>
    <scope>NUCLEOTIDE SEQUENCE</scope>
</reference>
<dbReference type="SUPFAM" id="SSF52833">
    <property type="entry name" value="Thioredoxin-like"/>
    <property type="match status" value="1"/>
</dbReference>
<evidence type="ECO:0000313" key="2">
    <source>
        <dbReference type="EMBL" id="VAV91655.1"/>
    </source>
</evidence>
<feature type="region of interest" description="Disordered" evidence="1">
    <location>
        <begin position="28"/>
        <end position="57"/>
    </location>
</feature>
<dbReference type="PROSITE" id="PS51257">
    <property type="entry name" value="PROKAR_LIPOPROTEIN"/>
    <property type="match status" value="1"/>
</dbReference>
<protein>
    <recommendedName>
        <fullName evidence="3">Thioredoxin domain-containing protein</fullName>
    </recommendedName>
</protein>
<evidence type="ECO:0000256" key="1">
    <source>
        <dbReference type="SAM" id="MobiDB-lite"/>
    </source>
</evidence>
<dbReference type="InterPro" id="IPR036249">
    <property type="entry name" value="Thioredoxin-like_sf"/>
</dbReference>
<proteinExistence type="predicted"/>